<dbReference type="InterPro" id="IPR047109">
    <property type="entry name" value="CAD-like"/>
</dbReference>
<proteinExistence type="inferred from homology"/>
<keyword evidence="8" id="KW-1185">Reference proteome</keyword>
<organism evidence="7 8">
    <name type="scientific">Phascolomyces articulosus</name>
    <dbReference type="NCBI Taxonomy" id="60185"/>
    <lineage>
        <taxon>Eukaryota</taxon>
        <taxon>Fungi</taxon>
        <taxon>Fungi incertae sedis</taxon>
        <taxon>Mucoromycota</taxon>
        <taxon>Mucoromycotina</taxon>
        <taxon>Mucoromycetes</taxon>
        <taxon>Mucorales</taxon>
        <taxon>Lichtheimiaceae</taxon>
        <taxon>Phascolomyces</taxon>
    </lineage>
</organism>
<evidence type="ECO:0000256" key="4">
    <source>
        <dbReference type="ARBA" id="ARBA00023002"/>
    </source>
</evidence>
<reference evidence="7" key="1">
    <citation type="journal article" date="2022" name="IScience">
        <title>Evolution of zygomycete secretomes and the origins of terrestrial fungal ecologies.</title>
        <authorList>
            <person name="Chang Y."/>
            <person name="Wang Y."/>
            <person name="Mondo S."/>
            <person name="Ahrendt S."/>
            <person name="Andreopoulos W."/>
            <person name="Barry K."/>
            <person name="Beard J."/>
            <person name="Benny G.L."/>
            <person name="Blankenship S."/>
            <person name="Bonito G."/>
            <person name="Cuomo C."/>
            <person name="Desiro A."/>
            <person name="Gervers K.A."/>
            <person name="Hundley H."/>
            <person name="Kuo A."/>
            <person name="LaButti K."/>
            <person name="Lang B.F."/>
            <person name="Lipzen A."/>
            <person name="O'Donnell K."/>
            <person name="Pangilinan J."/>
            <person name="Reynolds N."/>
            <person name="Sandor L."/>
            <person name="Smith M.E."/>
            <person name="Tsang A."/>
            <person name="Grigoriev I.V."/>
            <person name="Stajich J.E."/>
            <person name="Spatafora J.W."/>
        </authorList>
    </citation>
    <scope>NUCLEOTIDE SEQUENCE</scope>
    <source>
        <strain evidence="7">RSA 2281</strain>
    </source>
</reference>
<dbReference type="InterPro" id="IPR036291">
    <property type="entry name" value="NAD(P)-bd_dom_sf"/>
</dbReference>
<dbReference type="GO" id="GO:0008270">
    <property type="term" value="F:zinc ion binding"/>
    <property type="evidence" value="ECO:0007669"/>
    <property type="project" value="InterPro"/>
</dbReference>
<dbReference type="FunFam" id="3.40.50.720:FF:000022">
    <property type="entry name" value="Cinnamyl alcohol dehydrogenase"/>
    <property type="match status" value="1"/>
</dbReference>
<reference evidence="7" key="2">
    <citation type="submission" date="2023-02" db="EMBL/GenBank/DDBJ databases">
        <authorList>
            <consortium name="DOE Joint Genome Institute"/>
            <person name="Mondo S.J."/>
            <person name="Chang Y."/>
            <person name="Wang Y."/>
            <person name="Ahrendt S."/>
            <person name="Andreopoulos W."/>
            <person name="Barry K."/>
            <person name="Beard J."/>
            <person name="Benny G.L."/>
            <person name="Blankenship S."/>
            <person name="Bonito G."/>
            <person name="Cuomo C."/>
            <person name="Desiro A."/>
            <person name="Gervers K.A."/>
            <person name="Hundley H."/>
            <person name="Kuo A."/>
            <person name="LaButti K."/>
            <person name="Lang B.F."/>
            <person name="Lipzen A."/>
            <person name="O'Donnell K."/>
            <person name="Pangilinan J."/>
            <person name="Reynolds N."/>
            <person name="Sandor L."/>
            <person name="Smith M.W."/>
            <person name="Tsang A."/>
            <person name="Grigoriev I.V."/>
            <person name="Stajich J.E."/>
            <person name="Spatafora J.W."/>
        </authorList>
    </citation>
    <scope>NUCLEOTIDE SEQUENCE</scope>
    <source>
        <strain evidence="7">RSA 2281</strain>
    </source>
</reference>
<dbReference type="Gene3D" id="3.40.50.720">
    <property type="entry name" value="NAD(P)-binding Rossmann-like Domain"/>
    <property type="match status" value="1"/>
</dbReference>
<sequence length="339" mass="37207">MSSGEGYDITAFATTDKPGQFEEITYKTPPLKEDEVFIKILAGGVCHTDMLFMNKPGVILGHEPVGEIVDLGAGVRGHKKGDIVGWIFLRDACLDCKKCRSGYDSMCPYRVSFPEGNNNGFAHGAVCKAKFIFAIPECFTPREAAPLMCAGLTLFTALHIAQVPPTAHVAIVGIGGLGHLGIQFSRAWGCHVTAISHTPSKKEESLQFGAHEFLCSKDFTPEFIEQAPKFDYILNTVSVNLEWDNYMDLLDSNGSMFMLGIPEGPIQIHKVLPMIAHQKTLRGSVNGSRYVVDLMLEFAARHNIKPTIVDYPMTPEGISKAIKDNEDGSIRYRAVLTPQ</sequence>
<dbReference type="InterPro" id="IPR011032">
    <property type="entry name" value="GroES-like_sf"/>
</dbReference>
<evidence type="ECO:0000259" key="6">
    <source>
        <dbReference type="SMART" id="SM00829"/>
    </source>
</evidence>
<dbReference type="CDD" id="cd05283">
    <property type="entry name" value="CAD1"/>
    <property type="match status" value="1"/>
</dbReference>
<gene>
    <name evidence="7" type="ORF">BDA99DRAFT_510116</name>
</gene>
<dbReference type="Gene3D" id="3.90.180.10">
    <property type="entry name" value="Medium-chain alcohol dehydrogenases, catalytic domain"/>
    <property type="match status" value="1"/>
</dbReference>
<dbReference type="SUPFAM" id="SSF51735">
    <property type="entry name" value="NAD(P)-binding Rossmann-fold domains"/>
    <property type="match status" value="1"/>
</dbReference>
<comment type="cofactor">
    <cofactor evidence="1 5">
        <name>Zn(2+)</name>
        <dbReference type="ChEBI" id="CHEBI:29105"/>
    </cofactor>
</comment>
<evidence type="ECO:0000256" key="5">
    <source>
        <dbReference type="RuleBase" id="RU361277"/>
    </source>
</evidence>
<evidence type="ECO:0000256" key="2">
    <source>
        <dbReference type="ARBA" id="ARBA00022723"/>
    </source>
</evidence>
<dbReference type="PROSITE" id="PS00059">
    <property type="entry name" value="ADH_ZINC"/>
    <property type="match status" value="1"/>
</dbReference>
<keyword evidence="4" id="KW-0560">Oxidoreductase</keyword>
<protein>
    <submittedName>
        <fullName evidence="7">Chaperonin 10-like protein</fullName>
    </submittedName>
</protein>
<dbReference type="EMBL" id="JAIXMP010000013">
    <property type="protein sequence ID" value="KAI9263398.1"/>
    <property type="molecule type" value="Genomic_DNA"/>
</dbReference>
<dbReference type="Pfam" id="PF08240">
    <property type="entry name" value="ADH_N"/>
    <property type="match status" value="1"/>
</dbReference>
<dbReference type="Proteomes" id="UP001209540">
    <property type="component" value="Unassembled WGS sequence"/>
</dbReference>
<evidence type="ECO:0000313" key="7">
    <source>
        <dbReference type="EMBL" id="KAI9263398.1"/>
    </source>
</evidence>
<dbReference type="GO" id="GO:0016616">
    <property type="term" value="F:oxidoreductase activity, acting on the CH-OH group of donors, NAD or NADP as acceptor"/>
    <property type="evidence" value="ECO:0007669"/>
    <property type="project" value="InterPro"/>
</dbReference>
<dbReference type="InterPro" id="IPR013154">
    <property type="entry name" value="ADH-like_N"/>
</dbReference>
<keyword evidence="2 5" id="KW-0479">Metal-binding</keyword>
<dbReference type="InterPro" id="IPR013149">
    <property type="entry name" value="ADH-like_C"/>
</dbReference>
<dbReference type="SMART" id="SM00829">
    <property type="entry name" value="PKS_ER"/>
    <property type="match status" value="1"/>
</dbReference>
<dbReference type="AlphaFoldDB" id="A0AAD5PDW3"/>
<accession>A0AAD5PDW3</accession>
<name>A0AAD5PDW3_9FUNG</name>
<keyword evidence="3 5" id="KW-0862">Zinc</keyword>
<comment type="caution">
    <text evidence="7">The sequence shown here is derived from an EMBL/GenBank/DDBJ whole genome shotgun (WGS) entry which is preliminary data.</text>
</comment>
<feature type="domain" description="Enoyl reductase (ER)" evidence="6">
    <location>
        <begin position="19"/>
        <end position="336"/>
    </location>
</feature>
<dbReference type="InterPro" id="IPR020843">
    <property type="entry name" value="ER"/>
</dbReference>
<dbReference type="InterPro" id="IPR002328">
    <property type="entry name" value="ADH_Zn_CS"/>
</dbReference>
<dbReference type="Pfam" id="PF00107">
    <property type="entry name" value="ADH_zinc_N"/>
    <property type="match status" value="1"/>
</dbReference>
<dbReference type="PANTHER" id="PTHR42683">
    <property type="entry name" value="ALDEHYDE REDUCTASE"/>
    <property type="match status" value="1"/>
</dbReference>
<comment type="similarity">
    <text evidence="5">Belongs to the zinc-containing alcohol dehydrogenase family.</text>
</comment>
<dbReference type="SUPFAM" id="SSF50129">
    <property type="entry name" value="GroES-like"/>
    <property type="match status" value="1"/>
</dbReference>
<evidence type="ECO:0000256" key="3">
    <source>
        <dbReference type="ARBA" id="ARBA00022833"/>
    </source>
</evidence>
<evidence type="ECO:0000256" key="1">
    <source>
        <dbReference type="ARBA" id="ARBA00001947"/>
    </source>
</evidence>
<evidence type="ECO:0000313" key="8">
    <source>
        <dbReference type="Proteomes" id="UP001209540"/>
    </source>
</evidence>